<protein>
    <recommendedName>
        <fullName evidence="2">Myb-like domain-containing protein</fullName>
    </recommendedName>
</protein>
<proteinExistence type="predicted"/>
<feature type="region of interest" description="Disordered" evidence="1">
    <location>
        <begin position="347"/>
        <end position="388"/>
    </location>
</feature>
<reference evidence="3 4" key="1">
    <citation type="journal article" date="2018" name="IMA Fungus">
        <title>IMA Genome-F 9: Draft genome sequence of Annulohypoxylon stygium, Aspergillus mulundensis, Berkeleyomyces basicola (syn. Thielaviopsis basicola), Ceratocystis smalleyi, two Cercospora beticola strains, Coleophoma cylindrospora, Fusarium fracticaudum, Phialophora cf. hyalina, and Morchella septimelata.</title>
        <authorList>
            <person name="Wingfield B.D."/>
            <person name="Bills G.F."/>
            <person name="Dong Y."/>
            <person name="Huang W."/>
            <person name="Nel W.J."/>
            <person name="Swalarsk-Parry B.S."/>
            <person name="Vaghefi N."/>
            <person name="Wilken P.M."/>
            <person name="An Z."/>
            <person name="de Beer Z.W."/>
            <person name="De Vos L."/>
            <person name="Chen L."/>
            <person name="Duong T.A."/>
            <person name="Gao Y."/>
            <person name="Hammerbacher A."/>
            <person name="Kikkert J.R."/>
            <person name="Li Y."/>
            <person name="Li H."/>
            <person name="Li K."/>
            <person name="Li Q."/>
            <person name="Liu X."/>
            <person name="Ma X."/>
            <person name="Naidoo K."/>
            <person name="Pethybridge S.J."/>
            <person name="Sun J."/>
            <person name="Steenkamp E.T."/>
            <person name="van der Nest M.A."/>
            <person name="van Wyk S."/>
            <person name="Wingfield M.J."/>
            <person name="Xiong C."/>
            <person name="Yue Q."/>
            <person name="Zhang X."/>
        </authorList>
    </citation>
    <scope>NUCLEOTIDE SEQUENCE [LARGE SCALE GENOMIC DNA]</scope>
    <source>
        <strain evidence="3 4">DSM 5745</strain>
    </source>
</reference>
<dbReference type="AlphaFoldDB" id="A0A3D8T4R8"/>
<accession>A0A3D8T4R8</accession>
<evidence type="ECO:0000256" key="1">
    <source>
        <dbReference type="SAM" id="MobiDB-lite"/>
    </source>
</evidence>
<dbReference type="Proteomes" id="UP000256690">
    <property type="component" value="Unassembled WGS sequence"/>
</dbReference>
<sequence length="585" mass="64493">MTKSKARWTEEQATRLLRLADEGLAWEEIQQLPDFQCRSVYAIRAKWRRLDEDRGCESESSGNEILEKQEDSRRASTRSKRSAAEELPHRQTRRMRRDEPSNSYQESGSQWATTRSKRSAGEELPRRQTRRMRRDKTPSSDQESDSGAGEEEIDTGDESSDILAGDIGFDGTLCRFFHRRRPSPSTPCSDLAPASSLSDVIDRPSDPTEVPSTGTPKPAAQTMAPGPKTGLLKCTGASSLEREGAEIQPMPSAILPDSVGLLGSPSNEAAVDTQQLITALIEAVTTGFRDVFAPLVDQLALRATRYPHWHLEAFSSVGVQTENMALSTKAARTPPTKTAQRVSQNAEQTLQQNPSEIDAQRHTQCGKPSQTAVPTQVNNSQSRAEPIPPVRTAQERLCHRPQAVPSHLPEERCGQNTQTKSPVSDRLLDQRLFKSTQPFPGTLPGTNIANEVGGGAAHQQPPATIFPLLLAVPRVDVNSLLQANQVPKLVAALGLYHSMAMTDYAAVYESLQSASKQHKIHRGNLTSQINILRRCVLGLKKHVEILMSGTDRRGYSLTNAEEMQSLLDAMLSYHEEGRCMVEGHF</sequence>
<name>A0A3D8T4R8_9EURO</name>
<dbReference type="RefSeq" id="XP_026608634.1">
    <property type="nucleotide sequence ID" value="XM_026742789.1"/>
</dbReference>
<feature type="compositionally biased region" description="Basic and acidic residues" evidence="1">
    <location>
        <begin position="65"/>
        <end position="74"/>
    </location>
</feature>
<evidence type="ECO:0000313" key="4">
    <source>
        <dbReference type="Proteomes" id="UP000256690"/>
    </source>
</evidence>
<evidence type="ECO:0000313" key="3">
    <source>
        <dbReference type="EMBL" id="RDW93451.1"/>
    </source>
</evidence>
<feature type="domain" description="Myb-like" evidence="2">
    <location>
        <begin position="1"/>
        <end position="51"/>
    </location>
</feature>
<feature type="region of interest" description="Disordered" evidence="1">
    <location>
        <begin position="51"/>
        <end position="165"/>
    </location>
</feature>
<feature type="compositionally biased region" description="Polar residues" evidence="1">
    <location>
        <begin position="362"/>
        <end position="383"/>
    </location>
</feature>
<comment type="caution">
    <text evidence="3">The sequence shown here is derived from an EMBL/GenBank/DDBJ whole genome shotgun (WGS) entry which is preliminary data.</text>
</comment>
<dbReference type="EMBL" id="PVWQ01000001">
    <property type="protein sequence ID" value="RDW93451.1"/>
    <property type="molecule type" value="Genomic_DNA"/>
</dbReference>
<dbReference type="GeneID" id="38111143"/>
<gene>
    <name evidence="3" type="ORF">DSM5745_00773</name>
</gene>
<evidence type="ECO:0000259" key="2">
    <source>
        <dbReference type="PROSITE" id="PS50090"/>
    </source>
</evidence>
<organism evidence="3 4">
    <name type="scientific">Aspergillus mulundensis</name>
    <dbReference type="NCBI Taxonomy" id="1810919"/>
    <lineage>
        <taxon>Eukaryota</taxon>
        <taxon>Fungi</taxon>
        <taxon>Dikarya</taxon>
        <taxon>Ascomycota</taxon>
        <taxon>Pezizomycotina</taxon>
        <taxon>Eurotiomycetes</taxon>
        <taxon>Eurotiomycetidae</taxon>
        <taxon>Eurotiales</taxon>
        <taxon>Aspergillaceae</taxon>
        <taxon>Aspergillus</taxon>
        <taxon>Aspergillus subgen. Nidulantes</taxon>
    </lineage>
</organism>
<feature type="compositionally biased region" description="Acidic residues" evidence="1">
    <location>
        <begin position="142"/>
        <end position="160"/>
    </location>
</feature>
<dbReference type="PROSITE" id="PS50090">
    <property type="entry name" value="MYB_LIKE"/>
    <property type="match status" value="1"/>
</dbReference>
<feature type="compositionally biased region" description="Polar residues" evidence="1">
    <location>
        <begin position="101"/>
        <end position="114"/>
    </location>
</feature>
<feature type="region of interest" description="Disordered" evidence="1">
    <location>
        <begin position="181"/>
        <end position="230"/>
    </location>
</feature>
<dbReference type="InterPro" id="IPR001005">
    <property type="entry name" value="SANT/Myb"/>
</dbReference>
<keyword evidence="4" id="KW-1185">Reference proteome</keyword>